<keyword evidence="2" id="KW-1185">Reference proteome</keyword>
<evidence type="ECO:0000313" key="2">
    <source>
        <dbReference type="Proteomes" id="UP001056120"/>
    </source>
</evidence>
<protein>
    <submittedName>
        <fullName evidence="1">Uncharacterized protein</fullName>
    </submittedName>
</protein>
<accession>A0ACB8YMW3</accession>
<sequence>MAERSVCCICSILSNRNARSKGGGGCVALPEPPVLAVPTSPLAPSISSSPPSPSIASPPTPYPSILGTVSALLHLANTNLCTASFMLAIIGLPINPIGCEEWRVSRTLSVRTPRAIAVVTSRSPICGGSYITQLAIALSVLTDNVHETLHSSYPMGFIGRPTMGADGDAIEGVGGDDVEGDADTGSAGRATQTPPPFDLAFRVDRTEQMQQALLSAMQWTMHVEIQLLMDMISLLCHSLLHHHSSSSRSP</sequence>
<reference evidence="1 2" key="2">
    <citation type="journal article" date="2022" name="Mol. Ecol. Resour.">
        <title>The genomes of chicory, endive, great burdock and yacon provide insights into Asteraceae paleo-polyploidization history and plant inulin production.</title>
        <authorList>
            <person name="Fan W."/>
            <person name="Wang S."/>
            <person name="Wang H."/>
            <person name="Wang A."/>
            <person name="Jiang F."/>
            <person name="Liu H."/>
            <person name="Zhao H."/>
            <person name="Xu D."/>
            <person name="Zhang Y."/>
        </authorList>
    </citation>
    <scope>NUCLEOTIDE SEQUENCE [LARGE SCALE GENOMIC DNA]</scope>
    <source>
        <strain evidence="2">cv. Yunnan</strain>
        <tissue evidence="1">Leaves</tissue>
    </source>
</reference>
<name>A0ACB8YMW3_9ASTR</name>
<evidence type="ECO:0000313" key="1">
    <source>
        <dbReference type="EMBL" id="KAI3686852.1"/>
    </source>
</evidence>
<dbReference type="Proteomes" id="UP001056120">
    <property type="component" value="Linkage Group LG27"/>
</dbReference>
<proteinExistence type="predicted"/>
<dbReference type="EMBL" id="CM042044">
    <property type="protein sequence ID" value="KAI3686852.1"/>
    <property type="molecule type" value="Genomic_DNA"/>
</dbReference>
<comment type="caution">
    <text evidence="1">The sequence shown here is derived from an EMBL/GenBank/DDBJ whole genome shotgun (WGS) entry which is preliminary data.</text>
</comment>
<organism evidence="1 2">
    <name type="scientific">Smallanthus sonchifolius</name>
    <dbReference type="NCBI Taxonomy" id="185202"/>
    <lineage>
        <taxon>Eukaryota</taxon>
        <taxon>Viridiplantae</taxon>
        <taxon>Streptophyta</taxon>
        <taxon>Embryophyta</taxon>
        <taxon>Tracheophyta</taxon>
        <taxon>Spermatophyta</taxon>
        <taxon>Magnoliopsida</taxon>
        <taxon>eudicotyledons</taxon>
        <taxon>Gunneridae</taxon>
        <taxon>Pentapetalae</taxon>
        <taxon>asterids</taxon>
        <taxon>campanulids</taxon>
        <taxon>Asterales</taxon>
        <taxon>Asteraceae</taxon>
        <taxon>Asteroideae</taxon>
        <taxon>Heliantheae alliance</taxon>
        <taxon>Millerieae</taxon>
        <taxon>Smallanthus</taxon>
    </lineage>
</organism>
<reference evidence="2" key="1">
    <citation type="journal article" date="2022" name="Mol. Ecol. Resour.">
        <title>The genomes of chicory, endive, great burdock and yacon provide insights into Asteraceae palaeo-polyploidization history and plant inulin production.</title>
        <authorList>
            <person name="Fan W."/>
            <person name="Wang S."/>
            <person name="Wang H."/>
            <person name="Wang A."/>
            <person name="Jiang F."/>
            <person name="Liu H."/>
            <person name="Zhao H."/>
            <person name="Xu D."/>
            <person name="Zhang Y."/>
        </authorList>
    </citation>
    <scope>NUCLEOTIDE SEQUENCE [LARGE SCALE GENOMIC DNA]</scope>
    <source>
        <strain evidence="2">cv. Yunnan</strain>
    </source>
</reference>
<gene>
    <name evidence="1" type="ORF">L1987_80541</name>
</gene>